<organism evidence="1 2">
    <name type="scientific">Gluconobacter morbifer G707</name>
    <dbReference type="NCBI Taxonomy" id="1088869"/>
    <lineage>
        <taxon>Bacteria</taxon>
        <taxon>Pseudomonadati</taxon>
        <taxon>Pseudomonadota</taxon>
        <taxon>Alphaproteobacteria</taxon>
        <taxon>Acetobacterales</taxon>
        <taxon>Acetobacteraceae</taxon>
        <taxon>Gluconobacter</taxon>
    </lineage>
</organism>
<dbReference type="RefSeq" id="WP_008852306.1">
    <property type="nucleotide sequence ID" value="NZ_AGQV01000008.1"/>
</dbReference>
<keyword evidence="2" id="KW-1185">Reference proteome</keyword>
<dbReference type="Proteomes" id="UP000004949">
    <property type="component" value="Unassembled WGS sequence"/>
</dbReference>
<gene>
    <name evidence="1" type="ORF">GMO_21590</name>
</gene>
<name>G6XKZ3_9PROT</name>
<reference evidence="1 2" key="1">
    <citation type="submission" date="2011-10" db="EMBL/GenBank/DDBJ databases">
        <title>Genome sequence of Gluconobacter morbifer G707, isolated from Drosophila gut.</title>
        <authorList>
            <person name="Lee W.-J."/>
            <person name="Kim E.-K."/>
        </authorList>
    </citation>
    <scope>NUCLEOTIDE SEQUENCE [LARGE SCALE GENOMIC DNA]</scope>
    <source>
        <strain evidence="1 2">G707</strain>
    </source>
</reference>
<evidence type="ECO:0000313" key="2">
    <source>
        <dbReference type="Proteomes" id="UP000004949"/>
    </source>
</evidence>
<dbReference type="AlphaFoldDB" id="G6XKZ3"/>
<evidence type="ECO:0000313" key="1">
    <source>
        <dbReference type="EMBL" id="EHH67588.1"/>
    </source>
</evidence>
<proteinExistence type="predicted"/>
<dbReference type="PATRIC" id="fig|1088869.3.peg.2153"/>
<dbReference type="EMBL" id="AGQV01000008">
    <property type="protein sequence ID" value="EHH67588.1"/>
    <property type="molecule type" value="Genomic_DNA"/>
</dbReference>
<sequence length="89" mass="9344">MTGVISSLDGVIAALKCDARAQIARTATLSLAGEIQVIHAAMERVSHQPSGALSRSDEQLVWNAAIACVIAMTIQTEAHHAPLPKTDVN</sequence>
<protein>
    <submittedName>
        <fullName evidence="1">Uncharacterized protein</fullName>
    </submittedName>
</protein>
<comment type="caution">
    <text evidence="1">The sequence shown here is derived from an EMBL/GenBank/DDBJ whole genome shotgun (WGS) entry which is preliminary data.</text>
</comment>
<accession>G6XKZ3</accession>
<dbReference type="OrthoDB" id="7279575at2"/>
<dbReference type="STRING" id="1088869.GMO_21590"/>